<organism evidence="6 7">
    <name type="scientific">Basidiobolus meristosporus CBS 931.73</name>
    <dbReference type="NCBI Taxonomy" id="1314790"/>
    <lineage>
        <taxon>Eukaryota</taxon>
        <taxon>Fungi</taxon>
        <taxon>Fungi incertae sedis</taxon>
        <taxon>Zoopagomycota</taxon>
        <taxon>Entomophthoromycotina</taxon>
        <taxon>Basidiobolomycetes</taxon>
        <taxon>Basidiobolales</taxon>
        <taxon>Basidiobolaceae</taxon>
        <taxon>Basidiobolus</taxon>
    </lineage>
</organism>
<feature type="repeat" description="PPR" evidence="2">
    <location>
        <begin position="761"/>
        <end position="795"/>
    </location>
</feature>
<dbReference type="EMBL" id="MCFE01000128">
    <property type="protein sequence ID" value="ORX97667.1"/>
    <property type="molecule type" value="Genomic_DNA"/>
</dbReference>
<dbReference type="Proteomes" id="UP000193498">
    <property type="component" value="Unassembled WGS sequence"/>
</dbReference>
<evidence type="ECO:0000256" key="3">
    <source>
        <dbReference type="SAM" id="MobiDB-lite"/>
    </source>
</evidence>
<dbReference type="Gene3D" id="3.40.50.1820">
    <property type="entry name" value="alpha/beta hydrolase"/>
    <property type="match status" value="1"/>
</dbReference>
<feature type="repeat" description="PPR" evidence="2">
    <location>
        <begin position="1076"/>
        <end position="1110"/>
    </location>
</feature>
<sequence length="1759" mass="198012">MNSEASCSLAAAVHTFVKDSRLVLSSTDDYITLIEFYAKNGKLREATEKFLEMGEHGFKLGPAGHHRMIHLFGSQSPSEAFNLYRAMLKLGVSPDRTMYHILLTYCLKQRNPSLLAAIHGEISRHHVPASYEIRSLLITGYCKNLELGKAKKLLQSFQTNEPALSISTYNLLMSSLVKVSCEAEALKVFDHMVTHDVAPNTQTSTILTSIFSKMPASSPLIEAYMSRANLYDSQAKSVAYNSLLHAHIKQVDKTLALETYERMVTQEVHPNRGSCHHVLNALVKTSRMSEAEALVASMVSRNIEPTPLTYNILINGWVKQSNFKKAKWQFQEMIKRQLLPSVATYTILLNGFAKAGDSEEIAQLCRDMEQRGVAPDAKFYTSRIHACIRLNELDQGIQVYQKMLEQNIQPDVVTYSTVIEAYMKQTKVDQAIEAYEQMQDRGVLPNTVIYTNMFRGYVQLSRFQDALRVFHTLRKKNIRLDIIAYTVMIEAFLQHANIPEALALYEEVFSSREKPDVVFFTALIHGLSAQSSAEQIRSLFNLMKEQGLVPDLKAYNTLINALVQKKDVAGAAEVLADMESQNISPDVATYSTLIHGYVSTGDLLQAMKLYSEMRTQGVSPNVYTLTTLINGFAKRSDMKTVFKLLQEMLDRGLFPNEVTYVALIHACTLRLEMVRAMKLYQSMLARELKPNIQIYTSLIRGFARLQDMESGDRLLEEMSARGLQADVKTYSVIIAGYMAHGDSKRAVAVYHDMLARELTPDLSLYTVLIDGYAKLSEMDRATKLFHEMKSQGVRPDVCLYTAMINGYSRDSDMDKAQRLFEEMLAQGIQPDVKLYTSLISGYAKKADLHGARKLTSDMTARGIHPDAHTHFHHTYGLRWGSAKNSGLSANQASPGDATIAKTPPPESLDPPETLPQVDLEKARMKSALRGLDYEGAWQSFVNLVQTRGKYHVPLDCLVDLIRLVLDHKTDNLRRLQQLSQLVDYLSETRETLPTLEDYTLVMRYFGKHGHRFGESSELSKTVLKQMLYLYQEMVAKSIPIDHTTYNALIKGLCKNARVSQAMELYRHMLDSKVTPTVATYNTLLSTYTKSSKLHKALELYDEMKGMGLVGDTVTYTTLINGLLKIHEYRRAMEVYKEMVDKKVRLNVITYTTLINGHVKQGNISEAMKVYSDMVANEISPNVVTYNVLINGQMRDDNLEAAMELYRDMLAHSIAPTVITFNTLIEGFVRIKDVESVTKLYRDMLFLKIQPTEVTRRTIAKLELRFVCCAEPEEAKPLRCRLTIPTESPSIEYGCMLDATTHPPKNEGPSNQISASTRTHINHAKVEVGNSTVSRGILRKVLLTAVGLPAVLMLVIQAVVVGSFLIPVLFPLVVLSYLSVWLVYYKYGEEKTAVLGHLVDFFVLPLHPVRIYKVIYVFFEFVDELLTGPFLPTFWQWLRVKLFEPGLPAQYLKKNIVYDEAHPNRKLDIYLPSHPNHPQLSLKRPSGHTNSSEAPSSPVIVVACGGTWNRGSRQVYSPMAQTLRKLGYLIVLMEGDHFKETTIGDMVAAMQHAITWVFSHIREYGGDPNQVYLMGHGSGAHLVSLTIIHDALTSLDLLPETGPTSSHIKVPKWNLNRAPKARGLILFSGMFDTKSQYHHERYRGIEEISGLARVMGLPDAPNGLTSPSALLLHALERENQDVLRSLLPSRMLIVHGDKDNIVPLHSARTFFNQLCKVGIADVKLKIYSNMKHINPAIGFLAQTTPFCVSLLNDVESFVQS</sequence>
<proteinExistence type="predicted"/>
<feature type="repeat" description="PPR" evidence="2">
    <location>
        <begin position="1111"/>
        <end position="1145"/>
    </location>
</feature>
<accession>A0A1Y1YHZ8</accession>
<feature type="repeat" description="PPR" evidence="2">
    <location>
        <begin position="551"/>
        <end position="585"/>
    </location>
</feature>
<dbReference type="Pfam" id="PF01535">
    <property type="entry name" value="PPR"/>
    <property type="match status" value="7"/>
</dbReference>
<feature type="repeat" description="PPR" evidence="2">
    <location>
        <begin position="621"/>
        <end position="655"/>
    </location>
</feature>
<feature type="repeat" description="PPR" evidence="2">
    <location>
        <begin position="271"/>
        <end position="305"/>
    </location>
</feature>
<feature type="repeat" description="PPR" evidence="2">
    <location>
        <begin position="726"/>
        <end position="760"/>
    </location>
</feature>
<keyword evidence="4" id="KW-0812">Transmembrane</keyword>
<evidence type="ECO:0000313" key="7">
    <source>
        <dbReference type="Proteomes" id="UP000193498"/>
    </source>
</evidence>
<keyword evidence="4" id="KW-1133">Transmembrane helix</keyword>
<dbReference type="InterPro" id="IPR002885">
    <property type="entry name" value="PPR_rpt"/>
</dbReference>
<dbReference type="InterPro" id="IPR011990">
    <property type="entry name" value="TPR-like_helical_dom_sf"/>
</dbReference>
<feature type="repeat" description="PPR" evidence="2">
    <location>
        <begin position="236"/>
        <end position="270"/>
    </location>
</feature>
<feature type="repeat" description="PPR" evidence="2">
    <location>
        <begin position="516"/>
        <end position="550"/>
    </location>
</feature>
<feature type="repeat" description="PPR" evidence="2">
    <location>
        <begin position="1041"/>
        <end position="1075"/>
    </location>
</feature>
<dbReference type="InParanoid" id="A0A1Y1YHZ8"/>
<feature type="repeat" description="PPR" evidence="2">
    <location>
        <begin position="586"/>
        <end position="620"/>
    </location>
</feature>
<evidence type="ECO:0000259" key="5">
    <source>
        <dbReference type="Pfam" id="PF20434"/>
    </source>
</evidence>
<dbReference type="SUPFAM" id="SSF48452">
    <property type="entry name" value="TPR-like"/>
    <property type="match status" value="2"/>
</dbReference>
<feature type="repeat" description="PPR" evidence="2">
    <location>
        <begin position="1216"/>
        <end position="1250"/>
    </location>
</feature>
<evidence type="ECO:0000256" key="4">
    <source>
        <dbReference type="SAM" id="Phobius"/>
    </source>
</evidence>
<dbReference type="SUPFAM" id="SSF81901">
    <property type="entry name" value="HCP-like"/>
    <property type="match status" value="1"/>
</dbReference>
<dbReference type="Pfam" id="PF13041">
    <property type="entry name" value="PPR_2"/>
    <property type="match status" value="9"/>
</dbReference>
<keyword evidence="1" id="KW-0677">Repeat</keyword>
<feature type="repeat" description="PPR" evidence="2">
    <location>
        <begin position="411"/>
        <end position="445"/>
    </location>
</feature>
<reference evidence="6 7" key="1">
    <citation type="submission" date="2016-07" db="EMBL/GenBank/DDBJ databases">
        <title>Pervasive Adenine N6-methylation of Active Genes in Fungi.</title>
        <authorList>
            <consortium name="DOE Joint Genome Institute"/>
            <person name="Mondo S.J."/>
            <person name="Dannebaum R.O."/>
            <person name="Kuo R.C."/>
            <person name="Labutti K."/>
            <person name="Haridas S."/>
            <person name="Kuo A."/>
            <person name="Salamov A."/>
            <person name="Ahrendt S.R."/>
            <person name="Lipzen A."/>
            <person name="Sullivan W."/>
            <person name="Andreopoulos W.B."/>
            <person name="Clum A."/>
            <person name="Lindquist E."/>
            <person name="Daum C."/>
            <person name="Ramamoorthy G.K."/>
            <person name="Gryganskyi A."/>
            <person name="Culley D."/>
            <person name="Magnuson J.K."/>
            <person name="James T.Y."/>
            <person name="O'Malley M.A."/>
            <person name="Stajich J.E."/>
            <person name="Spatafora J.W."/>
            <person name="Visel A."/>
            <person name="Grigoriev I.V."/>
        </authorList>
    </citation>
    <scope>NUCLEOTIDE SEQUENCE [LARGE SCALE GENOMIC DNA]</scope>
    <source>
        <strain evidence="6 7">CBS 931.73</strain>
    </source>
</reference>
<feature type="domain" description="BD-FAE-like" evidence="5">
    <location>
        <begin position="1491"/>
        <end position="1713"/>
    </location>
</feature>
<dbReference type="PROSITE" id="PS51375">
    <property type="entry name" value="PPR"/>
    <property type="match status" value="26"/>
</dbReference>
<name>A0A1Y1YHZ8_9FUNG</name>
<dbReference type="Pfam" id="PF12854">
    <property type="entry name" value="PPR_1"/>
    <property type="match status" value="1"/>
</dbReference>
<dbReference type="Pfam" id="PF13812">
    <property type="entry name" value="PPR_3"/>
    <property type="match status" value="1"/>
</dbReference>
<feature type="transmembrane region" description="Helical" evidence="4">
    <location>
        <begin position="1367"/>
        <end position="1386"/>
    </location>
</feature>
<dbReference type="OrthoDB" id="6495301at2759"/>
<evidence type="ECO:0000256" key="1">
    <source>
        <dbReference type="ARBA" id="ARBA00022737"/>
    </source>
</evidence>
<dbReference type="InterPro" id="IPR029058">
    <property type="entry name" value="AB_hydrolase_fold"/>
</dbReference>
<dbReference type="STRING" id="1314790.A0A1Y1YHZ8"/>
<protein>
    <recommendedName>
        <fullName evidence="5">BD-FAE-like domain-containing protein</fullName>
    </recommendedName>
</protein>
<feature type="repeat" description="PPR" evidence="2">
    <location>
        <begin position="376"/>
        <end position="410"/>
    </location>
</feature>
<feature type="repeat" description="PPR" evidence="2">
    <location>
        <begin position="341"/>
        <end position="375"/>
    </location>
</feature>
<comment type="caution">
    <text evidence="6">The sequence shown here is derived from an EMBL/GenBank/DDBJ whole genome shotgun (WGS) entry which is preliminary data.</text>
</comment>
<feature type="repeat" description="PPR" evidence="2">
    <location>
        <begin position="306"/>
        <end position="340"/>
    </location>
</feature>
<feature type="repeat" description="PPR" evidence="2">
    <location>
        <begin position="656"/>
        <end position="690"/>
    </location>
</feature>
<feature type="repeat" description="PPR" evidence="2">
    <location>
        <begin position="831"/>
        <end position="865"/>
    </location>
</feature>
<dbReference type="PANTHER" id="PTHR47941">
    <property type="entry name" value="PENTATRICOPEPTIDE REPEAT-CONTAINING PROTEIN 3, MITOCHONDRIAL"/>
    <property type="match status" value="1"/>
</dbReference>
<feature type="repeat" description="PPR" evidence="2">
    <location>
        <begin position="796"/>
        <end position="830"/>
    </location>
</feature>
<dbReference type="SUPFAM" id="SSF53474">
    <property type="entry name" value="alpha/beta-Hydrolases"/>
    <property type="match status" value="1"/>
</dbReference>
<dbReference type="NCBIfam" id="TIGR00756">
    <property type="entry name" value="PPR"/>
    <property type="match status" value="21"/>
</dbReference>
<keyword evidence="4" id="KW-0472">Membrane</keyword>
<feature type="repeat" description="PPR" evidence="2">
    <location>
        <begin position="1181"/>
        <end position="1215"/>
    </location>
</feature>
<evidence type="ECO:0000313" key="6">
    <source>
        <dbReference type="EMBL" id="ORX97667.1"/>
    </source>
</evidence>
<keyword evidence="7" id="KW-1185">Reference proteome</keyword>
<feature type="repeat" description="PPR" evidence="2">
    <location>
        <begin position="165"/>
        <end position="199"/>
    </location>
</feature>
<gene>
    <name evidence="6" type="ORF">K493DRAFT_406876</name>
</gene>
<feature type="repeat" description="PPR" evidence="2">
    <location>
        <begin position="1146"/>
        <end position="1180"/>
    </location>
</feature>
<dbReference type="InterPro" id="IPR049492">
    <property type="entry name" value="BD-FAE-like_dom"/>
</dbReference>
<feature type="repeat" description="PPR" evidence="2">
    <location>
        <begin position="446"/>
        <end position="480"/>
    </location>
</feature>
<evidence type="ECO:0000256" key="2">
    <source>
        <dbReference type="PROSITE-ProRule" id="PRU00708"/>
    </source>
</evidence>
<feature type="repeat" description="PPR" evidence="2">
    <location>
        <begin position="26"/>
        <end position="60"/>
    </location>
</feature>
<feature type="repeat" description="PPR" evidence="2">
    <location>
        <begin position="691"/>
        <end position="725"/>
    </location>
</feature>
<feature type="repeat" description="PPR" evidence="2">
    <location>
        <begin position="481"/>
        <end position="515"/>
    </location>
</feature>
<feature type="transmembrane region" description="Helical" evidence="4">
    <location>
        <begin position="1340"/>
        <end position="1360"/>
    </location>
</feature>
<dbReference type="Gene3D" id="1.25.40.10">
    <property type="entry name" value="Tetratricopeptide repeat domain"/>
    <property type="match status" value="9"/>
</dbReference>
<dbReference type="Pfam" id="PF20434">
    <property type="entry name" value="BD-FAE"/>
    <property type="match status" value="1"/>
</dbReference>
<feature type="region of interest" description="Disordered" evidence="3">
    <location>
        <begin position="886"/>
        <end position="913"/>
    </location>
</feature>